<feature type="signal peptide" evidence="1">
    <location>
        <begin position="1"/>
        <end position="22"/>
    </location>
</feature>
<feature type="chain" id="PRO_5040739735" evidence="1">
    <location>
        <begin position="23"/>
        <end position="402"/>
    </location>
</feature>
<dbReference type="RefSeq" id="WP_253968179.1">
    <property type="nucleotide sequence ID" value="NZ_JAMFTH010000003.1"/>
</dbReference>
<dbReference type="SUPFAM" id="SSF74650">
    <property type="entry name" value="Galactose mutarotase-like"/>
    <property type="match status" value="1"/>
</dbReference>
<name>A0A9X2HY67_9GAMM</name>
<accession>A0A9X2HY67</accession>
<organism evidence="2 3">
    <name type="scientific">Gilvimarinus xylanilyticus</name>
    <dbReference type="NCBI Taxonomy" id="2944139"/>
    <lineage>
        <taxon>Bacteria</taxon>
        <taxon>Pseudomonadati</taxon>
        <taxon>Pseudomonadota</taxon>
        <taxon>Gammaproteobacteria</taxon>
        <taxon>Cellvibrionales</taxon>
        <taxon>Cellvibrionaceae</taxon>
        <taxon>Gilvimarinus</taxon>
    </lineage>
</organism>
<proteinExistence type="predicted"/>
<evidence type="ECO:0000313" key="2">
    <source>
        <dbReference type="EMBL" id="MCP8899884.1"/>
    </source>
</evidence>
<dbReference type="GO" id="GO:0003824">
    <property type="term" value="F:catalytic activity"/>
    <property type="evidence" value="ECO:0007669"/>
    <property type="project" value="InterPro"/>
</dbReference>
<dbReference type="InterPro" id="IPR011013">
    <property type="entry name" value="Gal_mutarotase_sf_dom"/>
</dbReference>
<comment type="caution">
    <text evidence="2">The sequence shown here is derived from an EMBL/GenBank/DDBJ whole genome shotgun (WGS) entry which is preliminary data.</text>
</comment>
<evidence type="ECO:0000313" key="3">
    <source>
        <dbReference type="Proteomes" id="UP001139319"/>
    </source>
</evidence>
<dbReference type="AlphaFoldDB" id="A0A9X2HY67"/>
<dbReference type="GO" id="GO:0005975">
    <property type="term" value="P:carbohydrate metabolic process"/>
    <property type="evidence" value="ECO:0007669"/>
    <property type="project" value="InterPro"/>
</dbReference>
<sequence>MLRLTIASIAAGIALSGAPCLATPATETVSYYSVTNPLSQPREEVVSIQLNGLAHGKDQVVIVNGREAPSQTAGIELLTQVNLAPNSEQTIAVHHLNDGSLQVDYPPQTYAELAVRVGGEADKEGNYSGGNYHNATFMQLPPTHTIGNKLFKYEGFGWESKQVAYRYYFDHRGAIDIFGKTQNGLSLAETGLDGGDYHSMADWGMDILKVGPSLGLGAVGAWLDNRLIKPEQVTDMSVAIANGPLESSATVTHTGWRPESKTLELTTRYSIRANSYLTRVDAQVDELQQLATGIVDHDVQVLTYTPKDSKWGYLASYGKQSLNDDNLGMAIFFPMSQFDALQKDENNQLVILNNQTEGVHYYFGAFWSTHPQGPKSVEQFKAQLANEISKLNNPIRLQPTNP</sequence>
<dbReference type="Pfam" id="PF16153">
    <property type="entry name" value="DUF4861"/>
    <property type="match status" value="1"/>
</dbReference>
<protein>
    <submittedName>
        <fullName evidence="2">DUF4861 domain-containing protein</fullName>
    </submittedName>
</protein>
<evidence type="ECO:0000256" key="1">
    <source>
        <dbReference type="SAM" id="SignalP"/>
    </source>
</evidence>
<reference evidence="2" key="1">
    <citation type="submission" date="2022-05" db="EMBL/GenBank/DDBJ databases">
        <authorList>
            <person name="Sun H.-N."/>
        </authorList>
    </citation>
    <scope>NUCLEOTIDE SEQUENCE</scope>
    <source>
        <strain evidence="2">HB14</strain>
    </source>
</reference>
<reference evidence="2" key="2">
    <citation type="submission" date="2023-01" db="EMBL/GenBank/DDBJ databases">
        <title>Gilvimarinus xylanilyticus HB14 isolated from Caulerpa lentillifera aquaculture base in Hainan, China.</title>
        <authorList>
            <person name="Zhang Y.-J."/>
        </authorList>
    </citation>
    <scope>NUCLEOTIDE SEQUENCE</scope>
    <source>
        <strain evidence="2">HB14</strain>
    </source>
</reference>
<dbReference type="EMBL" id="JAMFTH010000003">
    <property type="protein sequence ID" value="MCP8899884.1"/>
    <property type="molecule type" value="Genomic_DNA"/>
</dbReference>
<keyword evidence="3" id="KW-1185">Reference proteome</keyword>
<dbReference type="Proteomes" id="UP001139319">
    <property type="component" value="Unassembled WGS sequence"/>
</dbReference>
<dbReference type="InterPro" id="IPR032342">
    <property type="entry name" value="DUF4861"/>
</dbReference>
<gene>
    <name evidence="2" type="ORF">M6D89_11300</name>
</gene>
<keyword evidence="1" id="KW-0732">Signal</keyword>
<dbReference type="GO" id="GO:0030246">
    <property type="term" value="F:carbohydrate binding"/>
    <property type="evidence" value="ECO:0007669"/>
    <property type="project" value="InterPro"/>
</dbReference>